<sequence length="464" mass="52612">MFRVTKFFQCVQGTVTQTFSESNNASNDGVDPWPPGGALATHVSSASQMPGPPNSIPTVAEADLTVIVLKIGSDFWNETEEVVEVVVKTTPVEIHYPSSLNPVGTSSCVHELPVDVFVLILQFLLASIPDLKQYRTTLQPDLGVGGNNGTDFWRDFMAVGRTCHRWREIIHRHFPTLPLPDLTNVKMVDGMVESMQGNLPENLVIADIHNSRLSRSTHILMTSLPSLILGPVYRHVRVLNVQREFNFKKHRHVWRYFGHAMPGLERLALTAPQDGAPQKIRQALFSDHVPALREITLNRCYLVATSPLLQNLTHLSLKYLQRASEKAVYRMLRAAPNVVSLDLHFLPRVESQQADYSLEFPALQRLHVSDWDALDTTVRFLRRLKAPPRVRIKISWYCIYLPRGEVPRIHAMLKVALSEWRRDMNADGGEEDVQDAEAYDTLQIYQRMFSVSQSSCPTYINPIY</sequence>
<dbReference type="SUPFAM" id="SSF52047">
    <property type="entry name" value="RNI-like"/>
    <property type="match status" value="1"/>
</dbReference>
<organism evidence="1 2">
    <name type="scientific">Hohenbuehelia grisea</name>
    <dbReference type="NCBI Taxonomy" id="104357"/>
    <lineage>
        <taxon>Eukaryota</taxon>
        <taxon>Fungi</taxon>
        <taxon>Dikarya</taxon>
        <taxon>Basidiomycota</taxon>
        <taxon>Agaricomycotina</taxon>
        <taxon>Agaricomycetes</taxon>
        <taxon>Agaricomycetidae</taxon>
        <taxon>Agaricales</taxon>
        <taxon>Pleurotineae</taxon>
        <taxon>Pleurotaceae</taxon>
        <taxon>Hohenbuehelia</taxon>
    </lineage>
</organism>
<gene>
    <name evidence="1" type="ORF">HGRIS_012136</name>
</gene>
<comment type="caution">
    <text evidence="1">The sequence shown here is derived from an EMBL/GenBank/DDBJ whole genome shotgun (WGS) entry which is preliminary data.</text>
</comment>
<dbReference type="Gene3D" id="3.80.10.10">
    <property type="entry name" value="Ribonuclease Inhibitor"/>
    <property type="match status" value="1"/>
</dbReference>
<evidence type="ECO:0008006" key="3">
    <source>
        <dbReference type="Google" id="ProtNLM"/>
    </source>
</evidence>
<evidence type="ECO:0000313" key="1">
    <source>
        <dbReference type="EMBL" id="KAL0945853.1"/>
    </source>
</evidence>
<protein>
    <recommendedName>
        <fullName evidence="3">F-box domain-containing protein</fullName>
    </recommendedName>
</protein>
<reference evidence="2" key="1">
    <citation type="submission" date="2024-06" db="EMBL/GenBank/DDBJ databases">
        <title>Multi-omics analyses provide insights into the biosynthesis of the anticancer antibiotic pleurotin in Hohenbuehelia grisea.</title>
        <authorList>
            <person name="Weaver J.A."/>
            <person name="Alberti F."/>
        </authorList>
    </citation>
    <scope>NUCLEOTIDE SEQUENCE [LARGE SCALE GENOMIC DNA]</scope>
    <source>
        <strain evidence="2">T-177</strain>
    </source>
</reference>
<accession>A0ABR3IRD9</accession>
<dbReference type="InterPro" id="IPR032675">
    <property type="entry name" value="LRR_dom_sf"/>
</dbReference>
<dbReference type="EMBL" id="JASNQZ010000015">
    <property type="protein sequence ID" value="KAL0945853.1"/>
    <property type="molecule type" value="Genomic_DNA"/>
</dbReference>
<keyword evidence="2" id="KW-1185">Reference proteome</keyword>
<dbReference type="Proteomes" id="UP001556367">
    <property type="component" value="Unassembled WGS sequence"/>
</dbReference>
<evidence type="ECO:0000313" key="2">
    <source>
        <dbReference type="Proteomes" id="UP001556367"/>
    </source>
</evidence>
<proteinExistence type="predicted"/>
<name>A0ABR3IRD9_9AGAR</name>